<accession>A0A916NJD4</accession>
<dbReference type="InterPro" id="IPR036986">
    <property type="entry name" value="S4_RNA-bd_sf"/>
</dbReference>
<dbReference type="SUPFAM" id="SSF55174">
    <property type="entry name" value="Alpha-L RNA-binding motif"/>
    <property type="match status" value="1"/>
</dbReference>
<dbReference type="KEGG" id="ptan:CRYO30217_02915"/>
<reference evidence="2" key="1">
    <citation type="submission" date="2021-04" db="EMBL/GenBank/DDBJ databases">
        <authorList>
            <person name="Rodrigo-Torres L."/>
            <person name="Arahal R. D."/>
            <person name="Lucena T."/>
        </authorList>
    </citation>
    <scope>NUCLEOTIDE SEQUENCE</scope>
    <source>
        <strain evidence="2">AS29M-1</strain>
    </source>
</reference>
<evidence type="ECO:0000313" key="2">
    <source>
        <dbReference type="EMBL" id="CAG5085867.1"/>
    </source>
</evidence>
<organism evidence="2 3">
    <name type="scientific">Parvicella tangerina</name>
    <dbReference type="NCBI Taxonomy" id="2829795"/>
    <lineage>
        <taxon>Bacteria</taxon>
        <taxon>Pseudomonadati</taxon>
        <taxon>Bacteroidota</taxon>
        <taxon>Flavobacteriia</taxon>
        <taxon>Flavobacteriales</taxon>
        <taxon>Parvicellaceae</taxon>
        <taxon>Parvicella</taxon>
    </lineage>
</organism>
<protein>
    <recommendedName>
        <fullName evidence="4">RNA-binding S4 domain-containing protein</fullName>
    </recommendedName>
</protein>
<name>A0A916NJD4_9FLAO</name>
<dbReference type="AlphaFoldDB" id="A0A916NJD4"/>
<dbReference type="Gene3D" id="3.10.290.10">
    <property type="entry name" value="RNA-binding S4 domain"/>
    <property type="match status" value="1"/>
</dbReference>
<keyword evidence="1" id="KW-0694">RNA-binding</keyword>
<evidence type="ECO:0008006" key="4">
    <source>
        <dbReference type="Google" id="ProtNLM"/>
    </source>
</evidence>
<dbReference type="Proteomes" id="UP000683507">
    <property type="component" value="Chromosome"/>
</dbReference>
<dbReference type="CDD" id="cd00165">
    <property type="entry name" value="S4"/>
    <property type="match status" value="1"/>
</dbReference>
<dbReference type="Pfam" id="PF13275">
    <property type="entry name" value="S4_2"/>
    <property type="match status" value="1"/>
</dbReference>
<dbReference type="GO" id="GO:0003723">
    <property type="term" value="F:RNA binding"/>
    <property type="evidence" value="ECO:0007669"/>
    <property type="project" value="UniProtKB-KW"/>
</dbReference>
<keyword evidence="3" id="KW-1185">Reference proteome</keyword>
<proteinExistence type="predicted"/>
<sequence>MEFQLNGQEYIQLNDLLKVLSLVGTGGEAKIRILEGEVFLNGEVCQVIRKKLREGDVVQLGEMEILISA</sequence>
<evidence type="ECO:0000313" key="3">
    <source>
        <dbReference type="Proteomes" id="UP000683507"/>
    </source>
</evidence>
<dbReference type="EMBL" id="OU015584">
    <property type="protein sequence ID" value="CAG5085867.1"/>
    <property type="molecule type" value="Genomic_DNA"/>
</dbReference>
<dbReference type="RefSeq" id="WP_258543112.1">
    <property type="nucleotide sequence ID" value="NZ_OU015584.1"/>
</dbReference>
<dbReference type="PROSITE" id="PS50889">
    <property type="entry name" value="S4"/>
    <property type="match status" value="1"/>
</dbReference>
<evidence type="ECO:0000256" key="1">
    <source>
        <dbReference type="PROSITE-ProRule" id="PRU00182"/>
    </source>
</evidence>
<gene>
    <name evidence="2" type="ORF">CRYO30217_02915</name>
</gene>